<evidence type="ECO:0000259" key="2">
    <source>
        <dbReference type="Pfam" id="PF23572"/>
    </source>
</evidence>
<dbReference type="Pfam" id="PF03321">
    <property type="entry name" value="GH3"/>
    <property type="match status" value="1"/>
</dbReference>
<dbReference type="AlphaFoldDB" id="A0A9D2WNV0"/>
<evidence type="ECO:0000313" key="4">
    <source>
        <dbReference type="Proteomes" id="UP000798488"/>
    </source>
</evidence>
<dbReference type="Proteomes" id="UP000798488">
    <property type="component" value="Unassembled WGS sequence"/>
</dbReference>
<evidence type="ECO:0000259" key="1">
    <source>
        <dbReference type="Pfam" id="PF23571"/>
    </source>
</evidence>
<dbReference type="PANTHER" id="PTHR31901:SF9">
    <property type="entry name" value="GH3 DOMAIN-CONTAINING PROTEIN"/>
    <property type="match status" value="1"/>
</dbReference>
<dbReference type="InterPro" id="IPR055377">
    <property type="entry name" value="GH3_M"/>
</dbReference>
<sequence length="561" mass="62519">MGIMQRAVNWIYALAADAFYKKFRNDTLRAGEVNRETLQEILKVNSETVYGQMYRFSEIHDTVKFKREVPLTAYADYEPYIDEIAAGKEKVLTADPVMYFGLSSGTTGKQKKIPMTAHSRKSVNMAMIFLQHGLLRQALKAARKGGKGLLLMNMLQSGSTPGGIPTGAATSGGAQSMRKVLPYFWTSPPEVLAIPEQDTANYLHLLFALTEQNLTYLMSPFSSGIVQLFGVLSQKGSQLAEDITQGHISRELYLDPEIKVFLEQKLKANPQRGSEIQKELERGMEGIASRLWPELSYVSCVCGGSFSIYEDKLKYFIGNTPINSAIYGATEALIGLAPEVNQPTYVIAPRAAYFEFIPLEDSELDEPSTFDLDQLQVGQAYEIVVTTWAGLYRYRLGDIIKVAGIYNTSPIVEFICRKGQLLNLTGEKTSEAAVQQALSMALKASNTAIEDYTTTLDLGTITGHYNFYLEISPDRRGFKEISTFRNTLESCLTQANPRYGAGVEGNRISPCEVKLVQHGTFQKVRQELIKRGASVTQVKIPRLIRDQYLISILEAHIEKHS</sequence>
<dbReference type="RefSeq" id="WP_161821447.1">
    <property type="nucleotide sequence ID" value="NZ_LSRS01000003.1"/>
</dbReference>
<gene>
    <name evidence="3" type="ORF">SPSYN_01038</name>
</gene>
<feature type="domain" description="GH3 C-terminal" evidence="2">
    <location>
        <begin position="434"/>
        <end position="547"/>
    </location>
</feature>
<keyword evidence="4" id="KW-1185">Reference proteome</keyword>
<dbReference type="GO" id="GO:0005737">
    <property type="term" value="C:cytoplasm"/>
    <property type="evidence" value="ECO:0007669"/>
    <property type="project" value="TreeGrafter"/>
</dbReference>
<feature type="domain" description="GH3 middle" evidence="1">
    <location>
        <begin position="345"/>
        <end position="417"/>
    </location>
</feature>
<organism evidence="3 4">
    <name type="scientific">Sporotomaculum syntrophicum</name>
    <dbReference type="NCBI Taxonomy" id="182264"/>
    <lineage>
        <taxon>Bacteria</taxon>
        <taxon>Bacillati</taxon>
        <taxon>Bacillota</taxon>
        <taxon>Clostridia</taxon>
        <taxon>Eubacteriales</taxon>
        <taxon>Desulfallaceae</taxon>
        <taxon>Sporotomaculum</taxon>
    </lineage>
</organism>
<comment type="caution">
    <text evidence="3">The sequence shown here is derived from an EMBL/GenBank/DDBJ whole genome shotgun (WGS) entry which is preliminary data.</text>
</comment>
<dbReference type="GO" id="GO:0016881">
    <property type="term" value="F:acid-amino acid ligase activity"/>
    <property type="evidence" value="ECO:0007669"/>
    <property type="project" value="TreeGrafter"/>
</dbReference>
<dbReference type="InterPro" id="IPR055378">
    <property type="entry name" value="GH3_C"/>
</dbReference>
<reference evidence="3" key="1">
    <citation type="submission" date="2016-02" db="EMBL/GenBank/DDBJ databases">
        <title>Draft Genome Sequence of Sporotomaculum syntrophicum Strain FB, a Syntrophic Benzoate Degrader.</title>
        <authorList>
            <person name="Nobu M.K."/>
            <person name="Narihiro T."/>
            <person name="Qiu Y.-L."/>
            <person name="Ohashi A."/>
            <person name="Liu W.-T."/>
            <person name="Yuji S."/>
        </authorList>
    </citation>
    <scope>NUCLEOTIDE SEQUENCE</scope>
    <source>
        <strain evidence="3">FB</strain>
    </source>
</reference>
<proteinExistence type="predicted"/>
<dbReference type="Pfam" id="PF23571">
    <property type="entry name" value="GH3_M"/>
    <property type="match status" value="1"/>
</dbReference>
<protein>
    <submittedName>
        <fullName evidence="3">GH3 auxin-responsive promoter</fullName>
    </submittedName>
</protein>
<dbReference type="OrthoDB" id="614636at2"/>
<dbReference type="Pfam" id="PF23572">
    <property type="entry name" value="GH3_C"/>
    <property type="match status" value="1"/>
</dbReference>
<dbReference type="InterPro" id="IPR004993">
    <property type="entry name" value="GH3"/>
</dbReference>
<dbReference type="PANTHER" id="PTHR31901">
    <property type="entry name" value="GH3 DOMAIN-CONTAINING PROTEIN"/>
    <property type="match status" value="1"/>
</dbReference>
<dbReference type="EMBL" id="LSRS01000003">
    <property type="protein sequence ID" value="KAF1084902.1"/>
    <property type="molecule type" value="Genomic_DNA"/>
</dbReference>
<name>A0A9D2WNV0_9FIRM</name>
<accession>A0A9D2WNV0</accession>
<evidence type="ECO:0000313" key="3">
    <source>
        <dbReference type="EMBL" id="KAF1084902.1"/>
    </source>
</evidence>